<comment type="subcellular location">
    <subcellularLocation>
        <location evidence="1">Cell membrane</location>
        <topology evidence="1">Multi-pass membrane protein</topology>
    </subcellularLocation>
</comment>
<evidence type="ECO:0000313" key="9">
    <source>
        <dbReference type="EMBL" id="SNR79754.1"/>
    </source>
</evidence>
<evidence type="ECO:0000256" key="4">
    <source>
        <dbReference type="ARBA" id="ARBA00022692"/>
    </source>
</evidence>
<evidence type="ECO:0000256" key="2">
    <source>
        <dbReference type="ARBA" id="ARBA00006679"/>
    </source>
</evidence>
<keyword evidence="4 8" id="KW-0812">Transmembrane</keyword>
<proteinExistence type="inferred from homology"/>
<dbReference type="PANTHER" id="PTHR33452">
    <property type="entry name" value="OXIDOREDUCTASE CATD-RELATED"/>
    <property type="match status" value="1"/>
</dbReference>
<dbReference type="Proteomes" id="UP000198415">
    <property type="component" value="Unassembled WGS sequence"/>
</dbReference>
<dbReference type="AlphaFoldDB" id="A0A238ZAK1"/>
<evidence type="ECO:0000256" key="8">
    <source>
        <dbReference type="SAM" id="Phobius"/>
    </source>
</evidence>
<dbReference type="InterPro" id="IPR051907">
    <property type="entry name" value="DoxX-like_oxidoreductase"/>
</dbReference>
<keyword evidence="5 8" id="KW-1133">Transmembrane helix</keyword>
<evidence type="ECO:0000256" key="6">
    <source>
        <dbReference type="ARBA" id="ARBA00023136"/>
    </source>
</evidence>
<keyword evidence="6 8" id="KW-0472">Membrane</keyword>
<comment type="similarity">
    <text evidence="2">Belongs to the DoxX family.</text>
</comment>
<dbReference type="InterPro" id="IPR032808">
    <property type="entry name" value="DoxX"/>
</dbReference>
<accession>A0A238ZAK1</accession>
<keyword evidence="3" id="KW-1003">Cell membrane</keyword>
<dbReference type="OrthoDB" id="9808524at2"/>
<dbReference type="Pfam" id="PF07681">
    <property type="entry name" value="DoxX"/>
    <property type="match status" value="1"/>
</dbReference>
<feature type="region of interest" description="Disordered" evidence="7">
    <location>
        <begin position="182"/>
        <end position="218"/>
    </location>
</feature>
<evidence type="ECO:0000313" key="10">
    <source>
        <dbReference type="Proteomes" id="UP000198415"/>
    </source>
</evidence>
<evidence type="ECO:0000256" key="3">
    <source>
        <dbReference type="ARBA" id="ARBA00022475"/>
    </source>
</evidence>
<keyword evidence="10" id="KW-1185">Reference proteome</keyword>
<evidence type="ECO:0000256" key="5">
    <source>
        <dbReference type="ARBA" id="ARBA00022989"/>
    </source>
</evidence>
<gene>
    <name evidence="9" type="ORF">SAMN06264365_105527</name>
</gene>
<dbReference type="PANTHER" id="PTHR33452:SF4">
    <property type="entry name" value="BLL4328 PROTEIN"/>
    <property type="match status" value="1"/>
</dbReference>
<dbReference type="GO" id="GO:0005886">
    <property type="term" value="C:plasma membrane"/>
    <property type="evidence" value="ECO:0007669"/>
    <property type="project" value="UniProtKB-SubCell"/>
</dbReference>
<reference evidence="9 10" key="1">
    <citation type="submission" date="2017-06" db="EMBL/GenBank/DDBJ databases">
        <authorList>
            <person name="Kim H.J."/>
            <person name="Triplett B.A."/>
        </authorList>
    </citation>
    <scope>NUCLEOTIDE SEQUENCE [LARGE SCALE GENOMIC DNA]</scope>
    <source>
        <strain evidence="9 10">DSM 43151</strain>
    </source>
</reference>
<feature type="transmembrane region" description="Helical" evidence="8">
    <location>
        <begin position="49"/>
        <end position="67"/>
    </location>
</feature>
<organism evidence="9 10">
    <name type="scientific">Actinoplanes regularis</name>
    <dbReference type="NCBI Taxonomy" id="52697"/>
    <lineage>
        <taxon>Bacteria</taxon>
        <taxon>Bacillati</taxon>
        <taxon>Actinomycetota</taxon>
        <taxon>Actinomycetes</taxon>
        <taxon>Micromonosporales</taxon>
        <taxon>Micromonosporaceae</taxon>
        <taxon>Actinoplanes</taxon>
    </lineage>
</organism>
<sequence length="218" mass="23308">MLSSRLSGPVLSAFRVVVGLLFACHGAASLFGVLGGVRGTGATVPVGAWPGWWAAVIEFVGGGLVLLGLFTRPAAVICSGAMAYGYFTVHQPRGLWPLTNGGEPAVLFCWSFFTIAVLGAGTWSLDALISGLRAPQQLAIPDTTYRWHNEATRNLHRHAAENVTEEYGGLVSRIEHHKITTGAPSAAWRSTGRLSRMPRSAPRRGQRPAGPPSLRRTR</sequence>
<evidence type="ECO:0000256" key="7">
    <source>
        <dbReference type="SAM" id="MobiDB-lite"/>
    </source>
</evidence>
<feature type="transmembrane region" description="Helical" evidence="8">
    <location>
        <begin position="12"/>
        <end position="37"/>
    </location>
</feature>
<dbReference type="RefSeq" id="WP_089294228.1">
    <property type="nucleotide sequence ID" value="NZ_BOMU01000035.1"/>
</dbReference>
<dbReference type="EMBL" id="FZNR01000005">
    <property type="protein sequence ID" value="SNR79754.1"/>
    <property type="molecule type" value="Genomic_DNA"/>
</dbReference>
<evidence type="ECO:0000256" key="1">
    <source>
        <dbReference type="ARBA" id="ARBA00004651"/>
    </source>
</evidence>
<name>A0A238ZAK1_9ACTN</name>
<protein>
    <submittedName>
        <fullName evidence="9">Uncharacterized membrane protein YphA, DoxX/SURF4 family</fullName>
    </submittedName>
</protein>